<dbReference type="AlphaFoldDB" id="A0A812KWV1"/>
<accession>A0A812KWV1</accession>
<organism evidence="2 3">
    <name type="scientific">Symbiodinium necroappetens</name>
    <dbReference type="NCBI Taxonomy" id="1628268"/>
    <lineage>
        <taxon>Eukaryota</taxon>
        <taxon>Sar</taxon>
        <taxon>Alveolata</taxon>
        <taxon>Dinophyceae</taxon>
        <taxon>Suessiales</taxon>
        <taxon>Symbiodiniaceae</taxon>
        <taxon>Symbiodinium</taxon>
    </lineage>
</organism>
<dbReference type="EMBL" id="CAJNJA010008253">
    <property type="protein sequence ID" value="CAE7234447.1"/>
    <property type="molecule type" value="Genomic_DNA"/>
</dbReference>
<proteinExistence type="predicted"/>
<feature type="region of interest" description="Disordered" evidence="1">
    <location>
        <begin position="97"/>
        <end position="146"/>
    </location>
</feature>
<protein>
    <submittedName>
        <fullName evidence="2">Uncharacterized protein</fullName>
    </submittedName>
</protein>
<evidence type="ECO:0000313" key="2">
    <source>
        <dbReference type="EMBL" id="CAE7234447.1"/>
    </source>
</evidence>
<sequence>MGPRQDPNRIFLARRINKLGFRAQEELWLHYSKYGPVEKVLVANAKARNSRLHPQGKLRPGSLAIVVMETAATVKEIMALGEEQLVGGQVIKLQKFEPTAPKGRSGGMKHHMEMSTSPAPADPQGSSFSGSGGSGPETKGKQEDGREFWVLRPRGRGLQPRGAGVAIALAAATSRCDWLHLLHVDVTNRDIRVSDMARNSFDPWMQHLAISGSLRKEQR</sequence>
<dbReference type="Proteomes" id="UP000601435">
    <property type="component" value="Unassembled WGS sequence"/>
</dbReference>
<evidence type="ECO:0000256" key="1">
    <source>
        <dbReference type="SAM" id="MobiDB-lite"/>
    </source>
</evidence>
<comment type="caution">
    <text evidence="2">The sequence shown here is derived from an EMBL/GenBank/DDBJ whole genome shotgun (WGS) entry which is preliminary data.</text>
</comment>
<dbReference type="OrthoDB" id="437665at2759"/>
<evidence type="ECO:0000313" key="3">
    <source>
        <dbReference type="Proteomes" id="UP000601435"/>
    </source>
</evidence>
<name>A0A812KWV1_9DINO</name>
<keyword evidence="3" id="KW-1185">Reference proteome</keyword>
<gene>
    <name evidence="2" type="ORF">SNEC2469_LOCUS3828</name>
</gene>
<reference evidence="2" key="1">
    <citation type="submission" date="2021-02" db="EMBL/GenBank/DDBJ databases">
        <authorList>
            <person name="Dougan E. K."/>
            <person name="Rhodes N."/>
            <person name="Thang M."/>
            <person name="Chan C."/>
        </authorList>
    </citation>
    <scope>NUCLEOTIDE SEQUENCE</scope>
</reference>